<evidence type="ECO:0000313" key="3">
    <source>
        <dbReference type="Proteomes" id="UP000292564"/>
    </source>
</evidence>
<keyword evidence="1" id="KW-0472">Membrane</keyword>
<dbReference type="AlphaFoldDB" id="A0A4Q7ZMT9"/>
<accession>A0A4Q7ZMT9</accession>
<name>A0A4Q7ZMT9_9ACTN</name>
<comment type="caution">
    <text evidence="2">The sequence shown here is derived from an EMBL/GenBank/DDBJ whole genome shotgun (WGS) entry which is preliminary data.</text>
</comment>
<dbReference type="EMBL" id="SHKY01000001">
    <property type="protein sequence ID" value="RZU52332.1"/>
    <property type="molecule type" value="Genomic_DNA"/>
</dbReference>
<protein>
    <recommendedName>
        <fullName evidence="4">Integral membrane protein</fullName>
    </recommendedName>
</protein>
<sequence length="114" mass="12815">MRSERIWKLGIPIGVNVLLGIPAIVPLFLAWYILANWPLADLGWTQPEPTENDGMAGWLILATPVFCMFGSIWGFINVWMRRRTAVRASRYWLACVAALLVPFTCLALLDIVGK</sequence>
<feature type="transmembrane region" description="Helical" evidence="1">
    <location>
        <begin position="12"/>
        <end position="35"/>
    </location>
</feature>
<keyword evidence="1" id="KW-0812">Transmembrane</keyword>
<keyword evidence="1" id="KW-1133">Transmembrane helix</keyword>
<evidence type="ECO:0000313" key="2">
    <source>
        <dbReference type="EMBL" id="RZU52332.1"/>
    </source>
</evidence>
<reference evidence="2 3" key="1">
    <citation type="submission" date="2019-02" db="EMBL/GenBank/DDBJ databases">
        <title>Sequencing the genomes of 1000 actinobacteria strains.</title>
        <authorList>
            <person name="Klenk H.-P."/>
        </authorList>
    </citation>
    <scope>NUCLEOTIDE SEQUENCE [LARGE SCALE GENOMIC DNA]</scope>
    <source>
        <strain evidence="2 3">DSM 45162</strain>
    </source>
</reference>
<organism evidence="2 3">
    <name type="scientific">Krasilnikovia cinnamomea</name>
    <dbReference type="NCBI Taxonomy" id="349313"/>
    <lineage>
        <taxon>Bacteria</taxon>
        <taxon>Bacillati</taxon>
        <taxon>Actinomycetota</taxon>
        <taxon>Actinomycetes</taxon>
        <taxon>Micromonosporales</taxon>
        <taxon>Micromonosporaceae</taxon>
        <taxon>Krasilnikovia</taxon>
    </lineage>
</organism>
<proteinExistence type="predicted"/>
<evidence type="ECO:0008006" key="4">
    <source>
        <dbReference type="Google" id="ProtNLM"/>
    </source>
</evidence>
<keyword evidence="3" id="KW-1185">Reference proteome</keyword>
<evidence type="ECO:0000256" key="1">
    <source>
        <dbReference type="SAM" id="Phobius"/>
    </source>
</evidence>
<gene>
    <name evidence="2" type="ORF">EV385_4189</name>
</gene>
<feature type="transmembrane region" description="Helical" evidence="1">
    <location>
        <begin position="55"/>
        <end position="79"/>
    </location>
</feature>
<dbReference type="Proteomes" id="UP000292564">
    <property type="component" value="Unassembled WGS sequence"/>
</dbReference>
<feature type="transmembrane region" description="Helical" evidence="1">
    <location>
        <begin position="91"/>
        <end position="112"/>
    </location>
</feature>